<dbReference type="HOGENOM" id="CLU_017401_0_0_1"/>
<dbReference type="Proteomes" id="UP000029964">
    <property type="component" value="Unassembled WGS sequence"/>
</dbReference>
<proteinExistence type="predicted"/>
<sequence>MLPPSSLQIPKPTGRSRFSKALPAIPGLDTSSPELPSVPATLSSSSTSTAPVSTASVVRSSDGTAYSAPDYPPNKTQVHTAPTQPAPSSTRHEGNSAGVPQGRNLTRQPMPMGHSTISSQPQPPPPSKDDGTVQRPSSPAQPLNGEPKLGAPSPPRQQIWQRRSLKGSRELPDLRLNHSHGSTASTSTISTITAAQKPQPPPKSPPPPALAEKSTTNTVDSPARGKAPDQRAKEHRTMGQVTSKLDRLRNKFHSPHASKDSTKSAKSDQTAPSVKRPPTPEYQKEDRKADDLNTFVSPVSPASSPEPANKTASDAPTTVSEQMPSGSCPDELRPRARKAAPVPTPAPTLQPVKSLPDLKTNVPPPTSTEPLPPASAFPSSGRNSPAFDMAPRGRQPGPPGAYPPSSRNTSARPSSRGSVRPGVGPRFPPPESDPRLVRSPSGEFMYKGRDGTLYPEMKENPNPDPRAARFPKQCEELPTPGAVFKAVPLKTSHFECYQRHKNMLRRPNRRYPLACQTCRKQDSDDRFSCSFCYVRMCESCLRLFETKQRDLRALVDELSSSGTLSLSSPTRPGSALGLQINF</sequence>
<keyword evidence="3" id="KW-1185">Reference proteome</keyword>
<feature type="compositionally biased region" description="Basic and acidic residues" evidence="1">
    <location>
        <begin position="167"/>
        <end position="176"/>
    </location>
</feature>
<accession>A0A086TFM9</accession>
<feature type="region of interest" description="Disordered" evidence="1">
    <location>
        <begin position="1"/>
        <end position="461"/>
    </location>
</feature>
<evidence type="ECO:0000256" key="1">
    <source>
        <dbReference type="SAM" id="MobiDB-lite"/>
    </source>
</evidence>
<dbReference type="OrthoDB" id="5425130at2759"/>
<feature type="compositionally biased region" description="Basic and acidic residues" evidence="1">
    <location>
        <begin position="257"/>
        <end position="266"/>
    </location>
</feature>
<evidence type="ECO:0000313" key="2">
    <source>
        <dbReference type="EMBL" id="KFH48161.1"/>
    </source>
</evidence>
<dbReference type="STRING" id="857340.A0A086TFM9"/>
<comment type="caution">
    <text evidence="2">The sequence shown here is derived from an EMBL/GenBank/DDBJ whole genome shotgun (WGS) entry which is preliminary data.</text>
</comment>
<evidence type="ECO:0000313" key="3">
    <source>
        <dbReference type="Proteomes" id="UP000029964"/>
    </source>
</evidence>
<feature type="compositionally biased region" description="Basic and acidic residues" evidence="1">
    <location>
        <begin position="282"/>
        <end position="291"/>
    </location>
</feature>
<gene>
    <name evidence="2" type="ORF">ACRE_010820</name>
</gene>
<feature type="compositionally biased region" description="Low complexity" evidence="1">
    <location>
        <begin position="37"/>
        <end position="61"/>
    </location>
</feature>
<feature type="compositionally biased region" description="Low complexity" evidence="1">
    <location>
        <begin position="182"/>
        <end position="197"/>
    </location>
</feature>
<dbReference type="EMBL" id="JPKY01000005">
    <property type="protein sequence ID" value="KFH48161.1"/>
    <property type="molecule type" value="Genomic_DNA"/>
</dbReference>
<feature type="compositionally biased region" description="Polar residues" evidence="1">
    <location>
        <begin position="310"/>
        <end position="325"/>
    </location>
</feature>
<feature type="compositionally biased region" description="Polar residues" evidence="1">
    <location>
        <begin position="74"/>
        <end position="89"/>
    </location>
</feature>
<organism evidence="2 3">
    <name type="scientific">Hapsidospora chrysogenum (strain ATCC 11550 / CBS 779.69 / DSM 880 / IAM 14645 / JCM 23072 / IMI 49137)</name>
    <name type="common">Acremonium chrysogenum</name>
    <dbReference type="NCBI Taxonomy" id="857340"/>
    <lineage>
        <taxon>Eukaryota</taxon>
        <taxon>Fungi</taxon>
        <taxon>Dikarya</taxon>
        <taxon>Ascomycota</taxon>
        <taxon>Pezizomycotina</taxon>
        <taxon>Sordariomycetes</taxon>
        <taxon>Hypocreomycetidae</taxon>
        <taxon>Hypocreales</taxon>
        <taxon>Bionectriaceae</taxon>
        <taxon>Hapsidospora</taxon>
    </lineage>
</organism>
<feature type="compositionally biased region" description="Basic and acidic residues" evidence="1">
    <location>
        <begin position="446"/>
        <end position="461"/>
    </location>
</feature>
<name>A0A086TFM9_HAPC1</name>
<feature type="compositionally biased region" description="Low complexity" evidence="1">
    <location>
        <begin position="296"/>
        <end position="308"/>
    </location>
</feature>
<feature type="compositionally biased region" description="Basic and acidic residues" evidence="1">
    <location>
        <begin position="226"/>
        <end position="237"/>
    </location>
</feature>
<protein>
    <submittedName>
        <fullName evidence="2">Uncharacterized protein</fullName>
    </submittedName>
</protein>
<feature type="compositionally biased region" description="Low complexity" evidence="1">
    <location>
        <begin position="403"/>
        <end position="425"/>
    </location>
</feature>
<reference evidence="3" key="1">
    <citation type="journal article" date="2014" name="Genome Announc.">
        <title>Genome sequence and annotation of Acremonium chrysogenum, producer of the beta-lactam antibiotic cephalosporin C.</title>
        <authorList>
            <person name="Terfehr D."/>
            <person name="Dahlmann T.A."/>
            <person name="Specht T."/>
            <person name="Zadra I."/>
            <person name="Kuernsteiner H."/>
            <person name="Kueck U."/>
        </authorList>
    </citation>
    <scope>NUCLEOTIDE SEQUENCE [LARGE SCALE GENOMIC DNA]</scope>
    <source>
        <strain evidence="3">ATCC 11550 / CBS 779.69 / DSM 880 / IAM 14645 / JCM 23072 / IMI 49137</strain>
    </source>
</reference>
<feature type="compositionally biased region" description="Pro residues" evidence="1">
    <location>
        <begin position="198"/>
        <end position="209"/>
    </location>
</feature>
<dbReference type="AlphaFoldDB" id="A0A086TFM9"/>
<feature type="compositionally biased region" description="Pro residues" evidence="1">
    <location>
        <begin position="362"/>
        <end position="375"/>
    </location>
</feature>